<protein>
    <submittedName>
        <fullName evidence="3">Unannotated protein</fullName>
    </submittedName>
</protein>
<dbReference type="EMBL" id="CAFBLT010000001">
    <property type="protein sequence ID" value="CAB4866322.1"/>
    <property type="molecule type" value="Genomic_DNA"/>
</dbReference>
<evidence type="ECO:0000313" key="2">
    <source>
        <dbReference type="EMBL" id="CAB4866322.1"/>
    </source>
</evidence>
<dbReference type="InterPro" id="IPR032710">
    <property type="entry name" value="NTF2-like_dom_sf"/>
</dbReference>
<dbReference type="EMBL" id="CAFBPM010000005">
    <property type="protein sequence ID" value="CAB5018160.1"/>
    <property type="molecule type" value="Genomic_DNA"/>
</dbReference>
<evidence type="ECO:0000313" key="1">
    <source>
        <dbReference type="EMBL" id="CAB4833415.1"/>
    </source>
</evidence>
<reference evidence="3" key="1">
    <citation type="submission" date="2020-05" db="EMBL/GenBank/DDBJ databases">
        <authorList>
            <person name="Chiriac C."/>
            <person name="Salcher M."/>
            <person name="Ghai R."/>
            <person name="Kavagutti S V."/>
        </authorList>
    </citation>
    <scope>NUCLEOTIDE SEQUENCE</scope>
</reference>
<dbReference type="AlphaFoldDB" id="A0A6J7QKA6"/>
<evidence type="ECO:0000313" key="3">
    <source>
        <dbReference type="EMBL" id="CAB5018160.1"/>
    </source>
</evidence>
<dbReference type="EMBL" id="CAFABE010000090">
    <property type="protein sequence ID" value="CAB4833415.1"/>
    <property type="molecule type" value="Genomic_DNA"/>
</dbReference>
<dbReference type="Gene3D" id="3.10.450.50">
    <property type="match status" value="1"/>
</dbReference>
<gene>
    <name evidence="1" type="ORF">UFOPK3164_01458</name>
    <name evidence="2" type="ORF">UFOPK3427_00509</name>
    <name evidence="3" type="ORF">UFOPK4112_00740</name>
</gene>
<dbReference type="SUPFAM" id="SSF54427">
    <property type="entry name" value="NTF2-like"/>
    <property type="match status" value="1"/>
</dbReference>
<sequence length="144" mass="16053">MIHQTISKWHDHMRGNLANGLDDLLDDDVIFYSPVLFAPQVGKDLTSLYLTAATQVFPGDQAGTSPDKASSKGSFRYVKEIIQHPTAVLEFETTIDGKSVNGIDMITVNDEGKIIEFKVMIRPLSAINVIKERMMVMLETLNKN</sequence>
<accession>A0A6J7QKA6</accession>
<name>A0A6J7QKA6_9ZZZZ</name>
<organism evidence="3">
    <name type="scientific">freshwater metagenome</name>
    <dbReference type="NCBI Taxonomy" id="449393"/>
    <lineage>
        <taxon>unclassified sequences</taxon>
        <taxon>metagenomes</taxon>
        <taxon>ecological metagenomes</taxon>
    </lineage>
</organism>
<proteinExistence type="predicted"/>